<keyword evidence="7" id="KW-1185">Reference proteome</keyword>
<name>A0A4Z0XZN2_9FIRM</name>
<keyword evidence="4 5" id="KW-0472">Membrane</keyword>
<accession>A0A4Z0XZN2</accession>
<organism evidence="6 7">
    <name type="scientific">Caproiciproducens galactitolivorans</name>
    <dbReference type="NCBI Taxonomy" id="642589"/>
    <lineage>
        <taxon>Bacteria</taxon>
        <taxon>Bacillati</taxon>
        <taxon>Bacillota</taxon>
        <taxon>Clostridia</taxon>
        <taxon>Eubacteriales</taxon>
        <taxon>Acutalibacteraceae</taxon>
        <taxon>Caproiciproducens</taxon>
    </lineage>
</organism>
<dbReference type="OrthoDB" id="88184at2"/>
<dbReference type="RefSeq" id="WP_135660323.1">
    <property type="nucleotide sequence ID" value="NZ_JAJUFJ010000008.1"/>
</dbReference>
<keyword evidence="3 5" id="KW-1133">Transmembrane helix</keyword>
<dbReference type="EMBL" id="SRMQ01000009">
    <property type="protein sequence ID" value="TGJ76007.1"/>
    <property type="molecule type" value="Genomic_DNA"/>
</dbReference>
<evidence type="ECO:0000256" key="1">
    <source>
        <dbReference type="ARBA" id="ARBA00004141"/>
    </source>
</evidence>
<comment type="subcellular location">
    <subcellularLocation>
        <location evidence="1">Membrane</location>
        <topology evidence="1">Multi-pass membrane protein</topology>
    </subcellularLocation>
</comment>
<dbReference type="InterPro" id="IPR006480">
    <property type="entry name" value="Phage_holin_4_1"/>
</dbReference>
<dbReference type="AlphaFoldDB" id="A0A4Z0XZN2"/>
<evidence type="ECO:0000256" key="3">
    <source>
        <dbReference type="ARBA" id="ARBA00022989"/>
    </source>
</evidence>
<sequence length="135" mass="14861">MNPFFESLNRILIFSGSLINWLLGGFDSLIFALIAFTAMDTLSVVLLGVTDKRVTKKIGIKSISKKMMMFVLASLGNIIDQHVIGYGSSLRTMIILFYLSNEGINIIGNAGKMGLPLPDKLKEAIHQLNVSDNKK</sequence>
<dbReference type="Proteomes" id="UP000297714">
    <property type="component" value="Unassembled WGS sequence"/>
</dbReference>
<dbReference type="Pfam" id="PF05105">
    <property type="entry name" value="Phage_holin_4_1"/>
    <property type="match status" value="1"/>
</dbReference>
<dbReference type="GO" id="GO:0016020">
    <property type="term" value="C:membrane"/>
    <property type="evidence" value="ECO:0007669"/>
    <property type="project" value="UniProtKB-SubCell"/>
</dbReference>
<keyword evidence="2 5" id="KW-0812">Transmembrane</keyword>
<protein>
    <submittedName>
        <fullName evidence="6">Holin family protein</fullName>
    </submittedName>
</protein>
<evidence type="ECO:0000256" key="2">
    <source>
        <dbReference type="ARBA" id="ARBA00022692"/>
    </source>
</evidence>
<comment type="caution">
    <text evidence="6">The sequence shown here is derived from an EMBL/GenBank/DDBJ whole genome shotgun (WGS) entry which is preliminary data.</text>
</comment>
<evidence type="ECO:0000256" key="4">
    <source>
        <dbReference type="ARBA" id="ARBA00023136"/>
    </source>
</evidence>
<dbReference type="NCBIfam" id="TIGR01593">
    <property type="entry name" value="holin_tox_secr"/>
    <property type="match status" value="1"/>
</dbReference>
<evidence type="ECO:0000256" key="5">
    <source>
        <dbReference type="SAM" id="Phobius"/>
    </source>
</evidence>
<evidence type="ECO:0000313" key="7">
    <source>
        <dbReference type="Proteomes" id="UP000297714"/>
    </source>
</evidence>
<reference evidence="6 7" key="1">
    <citation type="submission" date="2019-04" db="EMBL/GenBank/DDBJ databases">
        <authorList>
            <person name="Poehlein A."/>
            <person name="Bengelsdorf F.R."/>
            <person name="Duerre P."/>
            <person name="Daniel R."/>
        </authorList>
    </citation>
    <scope>NUCLEOTIDE SEQUENCE [LARGE SCALE GENOMIC DNA]</scope>
    <source>
        <strain evidence="6 7">BS-1</strain>
    </source>
</reference>
<evidence type="ECO:0000313" key="6">
    <source>
        <dbReference type="EMBL" id="TGJ76007.1"/>
    </source>
</evidence>
<feature type="transmembrane region" description="Helical" evidence="5">
    <location>
        <begin position="29"/>
        <end position="49"/>
    </location>
</feature>
<gene>
    <name evidence="6" type="ORF">CAGA_19830</name>
</gene>
<proteinExistence type="predicted"/>